<keyword evidence="2" id="KW-1185">Reference proteome</keyword>
<dbReference type="EMBL" id="OP413838">
    <property type="protein sequence ID" value="UYL64831.1"/>
    <property type="molecule type" value="Genomic_DNA"/>
</dbReference>
<name>A0ABY6GLX7_9CAUD</name>
<accession>A0ABY6GLX7</accession>
<proteinExistence type="predicted"/>
<evidence type="ECO:0000313" key="1">
    <source>
        <dbReference type="EMBL" id="UYL64831.1"/>
    </source>
</evidence>
<sequence>MTDCSFSVEVVGEVIQGDRRIKVIDNEIDGFIFPPSYKSLLETEENLIRSLSSVDISIATALLGKWLLGGDLYGTTETESRGSIDSQEE</sequence>
<organism evidence="1 2">
    <name type="scientific">Methanophagales virus PBV299</name>
    <dbReference type="NCBI Taxonomy" id="2987730"/>
    <lineage>
        <taxon>Viruses</taxon>
        <taxon>Duplodnaviria</taxon>
        <taxon>Heunggongvirae</taxon>
        <taxon>Uroviricota</taxon>
        <taxon>Caudoviricetes</taxon>
        <taxon>Nakonvirales</taxon>
        <taxon>Ahpuchviridae</taxon>
        <taxon>Kisinvirus</taxon>
        <taxon>Kisinvirus pescaderoense</taxon>
    </lineage>
</organism>
<protein>
    <submittedName>
        <fullName evidence="1">Uncharacterized protein</fullName>
    </submittedName>
</protein>
<dbReference type="Proteomes" id="UP001156193">
    <property type="component" value="Segment"/>
</dbReference>
<gene>
    <name evidence="1" type="ORF">OFDIEDLO_00035</name>
</gene>
<reference evidence="1 2" key="1">
    <citation type="submission" date="2022-09" db="EMBL/GenBank/DDBJ databases">
        <title>Evolutionary Diversification of Methanotrophic Ca. Methanophagales (ANME-1) and Their Expansive Virome.</title>
        <authorList>
            <person name="Laso-Perez R."/>
            <person name="Wu F."/>
            <person name="Cremiere A."/>
            <person name="Speth D."/>
            <person name="Magyar J.S."/>
            <person name="Krupovic M."/>
            <person name="Orphan V.J."/>
        </authorList>
    </citation>
    <scope>NUCLEOTIDE SEQUENCE [LARGE SCALE GENOMIC DNA]</scope>
    <source>
        <strain evidence="1">PBV299</strain>
    </source>
</reference>
<evidence type="ECO:0000313" key="2">
    <source>
        <dbReference type="Proteomes" id="UP001156193"/>
    </source>
</evidence>